<dbReference type="PROSITE" id="PS00028">
    <property type="entry name" value="ZINC_FINGER_C2H2_1"/>
    <property type="match status" value="5"/>
</dbReference>
<evidence type="ECO:0000256" key="2">
    <source>
        <dbReference type="ARBA" id="ARBA00022737"/>
    </source>
</evidence>
<dbReference type="PROSITE" id="PS51915">
    <property type="entry name" value="ZAD"/>
    <property type="match status" value="1"/>
</dbReference>
<feature type="region of interest" description="Disordered" evidence="7">
    <location>
        <begin position="180"/>
        <end position="211"/>
    </location>
</feature>
<dbReference type="SMART" id="SM00355">
    <property type="entry name" value="ZnF_C2H2"/>
    <property type="match status" value="7"/>
</dbReference>
<evidence type="ECO:0000256" key="3">
    <source>
        <dbReference type="ARBA" id="ARBA00022771"/>
    </source>
</evidence>
<keyword evidence="2" id="KW-0677">Repeat</keyword>
<dbReference type="GO" id="GO:0005634">
    <property type="term" value="C:nucleus"/>
    <property type="evidence" value="ECO:0007669"/>
    <property type="project" value="InterPro"/>
</dbReference>
<dbReference type="PROSITE" id="PS50157">
    <property type="entry name" value="ZINC_FINGER_C2H2_2"/>
    <property type="match status" value="4"/>
</dbReference>
<dbReference type="AlphaFoldDB" id="A0A182JWY6"/>
<feature type="domain" description="C2H2-type" evidence="8">
    <location>
        <begin position="356"/>
        <end position="380"/>
    </location>
</feature>
<dbReference type="Proteomes" id="UP000075881">
    <property type="component" value="Unassembled WGS sequence"/>
</dbReference>
<proteinExistence type="predicted"/>
<dbReference type="SUPFAM" id="SSF57667">
    <property type="entry name" value="beta-beta-alpha zinc fingers"/>
    <property type="match status" value="3"/>
</dbReference>
<dbReference type="Gene3D" id="3.30.160.60">
    <property type="entry name" value="Classic Zinc Finger"/>
    <property type="match status" value="4"/>
</dbReference>
<dbReference type="InterPro" id="IPR012934">
    <property type="entry name" value="Znf_AD"/>
</dbReference>
<evidence type="ECO:0000256" key="1">
    <source>
        <dbReference type="ARBA" id="ARBA00022723"/>
    </source>
</evidence>
<evidence type="ECO:0000313" key="10">
    <source>
        <dbReference type="EnsemblMetazoa" id="ACHR003017-PA"/>
    </source>
</evidence>
<feature type="binding site" evidence="6">
    <location>
        <position position="15"/>
    </location>
    <ligand>
        <name>Zn(2+)</name>
        <dbReference type="ChEBI" id="CHEBI:29105"/>
    </ligand>
</feature>
<keyword evidence="3 5" id="KW-0863">Zinc-finger</keyword>
<feature type="binding site" evidence="6">
    <location>
        <position position="61"/>
    </location>
    <ligand>
        <name>Zn(2+)</name>
        <dbReference type="ChEBI" id="CHEBI:29105"/>
    </ligand>
</feature>
<evidence type="ECO:0000259" key="9">
    <source>
        <dbReference type="PROSITE" id="PS51915"/>
    </source>
</evidence>
<feature type="domain" description="C2H2-type" evidence="8">
    <location>
        <begin position="299"/>
        <end position="327"/>
    </location>
</feature>
<name>A0A182JWY6_9DIPT</name>
<reference evidence="10" key="2">
    <citation type="submission" date="2020-05" db="UniProtKB">
        <authorList>
            <consortium name="EnsemblMetazoa"/>
        </authorList>
    </citation>
    <scope>IDENTIFICATION</scope>
    <source>
        <strain evidence="10">ACHKN1017</strain>
    </source>
</reference>
<evidence type="ECO:0000256" key="4">
    <source>
        <dbReference type="ARBA" id="ARBA00022833"/>
    </source>
</evidence>
<protein>
    <recommendedName>
        <fullName evidence="12">Protein krueppel</fullName>
    </recommendedName>
</protein>
<dbReference type="GO" id="GO:0008270">
    <property type="term" value="F:zinc ion binding"/>
    <property type="evidence" value="ECO:0007669"/>
    <property type="project" value="UniProtKB-UniRule"/>
</dbReference>
<evidence type="ECO:0008006" key="12">
    <source>
        <dbReference type="Google" id="ProtNLM"/>
    </source>
</evidence>
<dbReference type="EnsemblMetazoa" id="ACHR003017-RA">
    <property type="protein sequence ID" value="ACHR003017-PA"/>
    <property type="gene ID" value="ACHR003017"/>
</dbReference>
<feature type="domain" description="C2H2-type" evidence="8">
    <location>
        <begin position="383"/>
        <end position="406"/>
    </location>
</feature>
<dbReference type="SMART" id="SM00868">
    <property type="entry name" value="zf-AD"/>
    <property type="match status" value="1"/>
</dbReference>
<evidence type="ECO:0000313" key="11">
    <source>
        <dbReference type="Proteomes" id="UP000075881"/>
    </source>
</evidence>
<accession>A0A182JWY6</accession>
<feature type="domain" description="C2H2-type" evidence="8">
    <location>
        <begin position="328"/>
        <end position="355"/>
    </location>
</feature>
<feature type="binding site" evidence="6">
    <location>
        <position position="12"/>
    </location>
    <ligand>
        <name>Zn(2+)</name>
        <dbReference type="ChEBI" id="CHEBI:29105"/>
    </ligand>
</feature>
<dbReference type="VEuPathDB" id="VectorBase:ACHR003017"/>
<evidence type="ECO:0000256" key="6">
    <source>
        <dbReference type="PROSITE-ProRule" id="PRU01263"/>
    </source>
</evidence>
<feature type="binding site" evidence="6">
    <location>
        <position position="58"/>
    </location>
    <ligand>
        <name>Zn(2+)</name>
        <dbReference type="ChEBI" id="CHEBI:29105"/>
    </ligand>
</feature>
<evidence type="ECO:0000259" key="8">
    <source>
        <dbReference type="PROSITE" id="PS50157"/>
    </source>
</evidence>
<dbReference type="InterPro" id="IPR036236">
    <property type="entry name" value="Znf_C2H2_sf"/>
</dbReference>
<reference evidence="11" key="1">
    <citation type="submission" date="2013-03" db="EMBL/GenBank/DDBJ databases">
        <title>The Genome Sequence of Anopheles christyi ACHKN1017.</title>
        <authorList>
            <consortium name="The Broad Institute Genomics Platform"/>
            <person name="Neafsey D.E."/>
            <person name="Besansky N."/>
            <person name="Walker B."/>
            <person name="Young S.K."/>
            <person name="Zeng Q."/>
            <person name="Gargeya S."/>
            <person name="Fitzgerald M."/>
            <person name="Haas B."/>
            <person name="Abouelleil A."/>
            <person name="Allen A.W."/>
            <person name="Alvarado L."/>
            <person name="Arachchi H.M."/>
            <person name="Berlin A.M."/>
            <person name="Chapman S.B."/>
            <person name="Gainer-Dewar J."/>
            <person name="Goldberg J."/>
            <person name="Griggs A."/>
            <person name="Gujja S."/>
            <person name="Hansen M."/>
            <person name="Howarth C."/>
            <person name="Imamovic A."/>
            <person name="Ireland A."/>
            <person name="Larimer J."/>
            <person name="McCowan C."/>
            <person name="Murphy C."/>
            <person name="Pearson M."/>
            <person name="Poon T.W."/>
            <person name="Priest M."/>
            <person name="Roberts A."/>
            <person name="Saif S."/>
            <person name="Shea T."/>
            <person name="Sisk P."/>
            <person name="Sykes S."/>
            <person name="Wortman J."/>
            <person name="Nusbaum C."/>
            <person name="Birren B."/>
        </authorList>
    </citation>
    <scope>NUCLEOTIDE SEQUENCE [LARGE SCALE GENOMIC DNA]</scope>
    <source>
        <strain evidence="11">ACHKN1017</strain>
    </source>
</reference>
<dbReference type="PANTHER" id="PTHR24379:SF121">
    <property type="entry name" value="C2H2-TYPE DOMAIN-CONTAINING PROTEIN"/>
    <property type="match status" value="1"/>
</dbReference>
<keyword evidence="11" id="KW-1185">Reference proteome</keyword>
<evidence type="ECO:0000256" key="7">
    <source>
        <dbReference type="SAM" id="MobiDB-lite"/>
    </source>
</evidence>
<dbReference type="Pfam" id="PF07776">
    <property type="entry name" value="zf-AD"/>
    <property type="match status" value="1"/>
</dbReference>
<keyword evidence="4 6" id="KW-0862">Zinc</keyword>
<sequence>MANIQKTIPNICRFCLCDDENQLQLIAEALHSSLTIEDVIQFTGVEIPPADVLDCAICFECLSCLENSTDFRYACIRNDITFHQLCAEATAYRKEEQQKALQIEKNLDVGSLKSTFEIVYYEDTISDPFDENTLVRSIESQDFIIDCLTQETAENSYSANYIELGEPISDDNNEEILHNQSDSCSVGRSRKSRKCEPDGVDSAQRNKSKRYNRPKPLCHLCGKQVKQMDLHVASHNNDAKFACPHCPIKMTHTTNLMRHVQAVHLKKIIKTCEVCGVGFRYKSVYKSHMLAKHNMGKMYECEVCSKQFNHPGNLREHRKRWHSSDSEFVCPICGMMFHLKKSLKSHEKVHSTNKPFSCKHCPKLFKSRDARTAHQLTHSGVVFSCKFCDKSYRYRTQLCTHITKTHRTNVGEKCASGSE</sequence>
<organism evidence="10 11">
    <name type="scientific">Anopheles christyi</name>
    <dbReference type="NCBI Taxonomy" id="43041"/>
    <lineage>
        <taxon>Eukaryota</taxon>
        <taxon>Metazoa</taxon>
        <taxon>Ecdysozoa</taxon>
        <taxon>Arthropoda</taxon>
        <taxon>Hexapoda</taxon>
        <taxon>Insecta</taxon>
        <taxon>Pterygota</taxon>
        <taxon>Neoptera</taxon>
        <taxon>Endopterygota</taxon>
        <taxon>Diptera</taxon>
        <taxon>Nematocera</taxon>
        <taxon>Culicoidea</taxon>
        <taxon>Culicidae</taxon>
        <taxon>Anophelinae</taxon>
        <taxon>Anopheles</taxon>
    </lineage>
</organism>
<keyword evidence="1 6" id="KW-0479">Metal-binding</keyword>
<dbReference type="InterPro" id="IPR013087">
    <property type="entry name" value="Znf_C2H2_type"/>
</dbReference>
<dbReference type="STRING" id="43041.A0A182JWY6"/>
<dbReference type="PANTHER" id="PTHR24379">
    <property type="entry name" value="KRAB AND ZINC FINGER DOMAIN-CONTAINING"/>
    <property type="match status" value="1"/>
</dbReference>
<evidence type="ECO:0000256" key="5">
    <source>
        <dbReference type="PROSITE-ProRule" id="PRU00042"/>
    </source>
</evidence>
<dbReference type="Pfam" id="PF12874">
    <property type="entry name" value="zf-met"/>
    <property type="match status" value="1"/>
</dbReference>
<feature type="domain" description="ZAD" evidence="9">
    <location>
        <begin position="10"/>
        <end position="85"/>
    </location>
</feature>
<dbReference type="Pfam" id="PF00096">
    <property type="entry name" value="zf-C2H2"/>
    <property type="match status" value="3"/>
</dbReference>
<dbReference type="SUPFAM" id="SSF57716">
    <property type="entry name" value="Glucocorticoid receptor-like (DNA-binding domain)"/>
    <property type="match status" value="1"/>
</dbReference>